<dbReference type="Gene3D" id="3.40.30.10">
    <property type="entry name" value="Glutaredoxin"/>
    <property type="match status" value="1"/>
</dbReference>
<dbReference type="InterPro" id="IPR036249">
    <property type="entry name" value="Thioredoxin-like_sf"/>
</dbReference>
<dbReference type="InterPro" id="IPR000866">
    <property type="entry name" value="AhpC/TSA"/>
</dbReference>
<comment type="similarity">
    <text evidence="1">Belongs to the peroxiredoxin family. AhpC/Prx1 subfamily.</text>
</comment>
<evidence type="ECO:0000313" key="4">
    <source>
        <dbReference type="EMBL" id="SVB23679.1"/>
    </source>
</evidence>
<organism evidence="4">
    <name type="scientific">marine metagenome</name>
    <dbReference type="NCBI Taxonomy" id="408172"/>
    <lineage>
        <taxon>unclassified sequences</taxon>
        <taxon>metagenomes</taxon>
        <taxon>ecological metagenomes</taxon>
    </lineage>
</organism>
<evidence type="ECO:0000256" key="1">
    <source>
        <dbReference type="ARBA" id="ARBA00009796"/>
    </source>
</evidence>
<dbReference type="PANTHER" id="PTHR10681:SF128">
    <property type="entry name" value="THIOREDOXIN-DEPENDENT PEROXIDE REDUCTASE, MITOCHONDRIAL"/>
    <property type="match status" value="1"/>
</dbReference>
<evidence type="ECO:0000259" key="3">
    <source>
        <dbReference type="Pfam" id="PF00578"/>
    </source>
</evidence>
<dbReference type="GO" id="GO:0033554">
    <property type="term" value="P:cellular response to stress"/>
    <property type="evidence" value="ECO:0007669"/>
    <property type="project" value="TreeGrafter"/>
</dbReference>
<dbReference type="SUPFAM" id="SSF52833">
    <property type="entry name" value="Thioredoxin-like"/>
    <property type="match status" value="1"/>
</dbReference>
<dbReference type="PANTHER" id="PTHR10681">
    <property type="entry name" value="THIOREDOXIN PEROXIDASE"/>
    <property type="match status" value="1"/>
</dbReference>
<keyword evidence="2" id="KW-0560">Oxidoreductase</keyword>
<reference evidence="4" key="1">
    <citation type="submission" date="2018-05" db="EMBL/GenBank/DDBJ databases">
        <authorList>
            <person name="Lanie J.A."/>
            <person name="Ng W.-L."/>
            <person name="Kazmierczak K.M."/>
            <person name="Andrzejewski T.M."/>
            <person name="Davidsen T.M."/>
            <person name="Wayne K.J."/>
            <person name="Tettelin H."/>
            <person name="Glass J.I."/>
            <person name="Rusch D."/>
            <person name="Podicherti R."/>
            <person name="Tsui H.-C.T."/>
            <person name="Winkler M.E."/>
        </authorList>
    </citation>
    <scope>NUCLEOTIDE SEQUENCE</scope>
</reference>
<dbReference type="GO" id="GO:0042744">
    <property type="term" value="P:hydrogen peroxide catabolic process"/>
    <property type="evidence" value="ECO:0007669"/>
    <property type="project" value="TreeGrafter"/>
</dbReference>
<dbReference type="EMBL" id="UINC01033815">
    <property type="protein sequence ID" value="SVB23679.1"/>
    <property type="molecule type" value="Genomic_DNA"/>
</dbReference>
<dbReference type="Pfam" id="PF00578">
    <property type="entry name" value="AhpC-TSA"/>
    <property type="match status" value="1"/>
</dbReference>
<name>A0A382CCU8_9ZZZZ</name>
<dbReference type="InterPro" id="IPR050217">
    <property type="entry name" value="Peroxiredoxin"/>
</dbReference>
<feature type="domain" description="Alkyl hydroperoxide reductase subunit C/ Thiol specific antioxidant" evidence="3">
    <location>
        <begin position="3"/>
        <end position="76"/>
    </location>
</feature>
<dbReference type="GO" id="GO:0005829">
    <property type="term" value="C:cytosol"/>
    <property type="evidence" value="ECO:0007669"/>
    <property type="project" value="TreeGrafter"/>
</dbReference>
<dbReference type="AlphaFoldDB" id="A0A382CCU8"/>
<sequence>MIDRFNAVDTQVLGVSVDSKHSHKNWAESLGGVSYPLLQDFHPKGSMATSYGTYLEDKGFTTRSTVIVDKQGLVQYSVLANGERVISELLAECKKVNG</sequence>
<protein>
    <recommendedName>
        <fullName evidence="3">Alkyl hydroperoxide reductase subunit C/ Thiol specific antioxidant domain-containing protein</fullName>
    </recommendedName>
</protein>
<accession>A0A382CCU8</accession>
<dbReference type="GO" id="GO:0008379">
    <property type="term" value="F:thioredoxin peroxidase activity"/>
    <property type="evidence" value="ECO:0007669"/>
    <property type="project" value="TreeGrafter"/>
</dbReference>
<evidence type="ECO:0000256" key="2">
    <source>
        <dbReference type="ARBA" id="ARBA00023002"/>
    </source>
</evidence>
<proteinExistence type="inferred from homology"/>
<gene>
    <name evidence="4" type="ORF">METZ01_LOCUS176533</name>
</gene>
<dbReference type="GO" id="GO:0045454">
    <property type="term" value="P:cell redox homeostasis"/>
    <property type="evidence" value="ECO:0007669"/>
    <property type="project" value="TreeGrafter"/>
</dbReference>
<dbReference type="GO" id="GO:0006979">
    <property type="term" value="P:response to oxidative stress"/>
    <property type="evidence" value="ECO:0007669"/>
    <property type="project" value="TreeGrafter"/>
</dbReference>